<dbReference type="Proteomes" id="UP000602284">
    <property type="component" value="Unassembled WGS sequence"/>
</dbReference>
<reference evidence="2 3" key="1">
    <citation type="submission" date="2021-01" db="EMBL/GenBank/DDBJ databases">
        <title>Tumebacillus sp. strain ITR2 16S ribosomal RNA gene Genome sequencing and assembly.</title>
        <authorList>
            <person name="Kang M."/>
        </authorList>
    </citation>
    <scope>NUCLEOTIDE SEQUENCE [LARGE SCALE GENOMIC DNA]</scope>
    <source>
        <strain evidence="2 3">ITR2</strain>
    </source>
</reference>
<name>A0ABS1JA60_9BACL</name>
<protein>
    <submittedName>
        <fullName evidence="2">Glycosyltransferase family 4 protein</fullName>
    </submittedName>
</protein>
<proteinExistence type="predicted"/>
<evidence type="ECO:0000259" key="1">
    <source>
        <dbReference type="Pfam" id="PF00534"/>
    </source>
</evidence>
<organism evidence="2 3">
    <name type="scientific">Tumebacillus amylolyticus</name>
    <dbReference type="NCBI Taxonomy" id="2801339"/>
    <lineage>
        <taxon>Bacteria</taxon>
        <taxon>Bacillati</taxon>
        <taxon>Bacillota</taxon>
        <taxon>Bacilli</taxon>
        <taxon>Bacillales</taxon>
        <taxon>Alicyclobacillaceae</taxon>
        <taxon>Tumebacillus</taxon>
    </lineage>
</organism>
<feature type="domain" description="Glycosyl transferase family 1" evidence="1">
    <location>
        <begin position="288"/>
        <end position="405"/>
    </location>
</feature>
<evidence type="ECO:0000313" key="3">
    <source>
        <dbReference type="Proteomes" id="UP000602284"/>
    </source>
</evidence>
<dbReference type="SUPFAM" id="SSF53756">
    <property type="entry name" value="UDP-Glycosyltransferase/glycogen phosphorylase"/>
    <property type="match status" value="2"/>
</dbReference>
<dbReference type="InterPro" id="IPR001296">
    <property type="entry name" value="Glyco_trans_1"/>
</dbReference>
<gene>
    <name evidence="2" type="ORF">JJB07_07565</name>
</gene>
<dbReference type="PANTHER" id="PTHR12526">
    <property type="entry name" value="GLYCOSYLTRANSFERASE"/>
    <property type="match status" value="1"/>
</dbReference>
<dbReference type="RefSeq" id="WP_201633121.1">
    <property type="nucleotide sequence ID" value="NZ_JAEQNB010000002.1"/>
</dbReference>
<dbReference type="Gene3D" id="3.40.50.2000">
    <property type="entry name" value="Glycogen Phosphorylase B"/>
    <property type="match status" value="4"/>
</dbReference>
<sequence length="546" mass="59278">MRGASGAVRIGYVGGQSRRRYERVIGDWATSLGSQVELVKIPPFALMKLFGGSIQHWIQCLPESLPFLSEGLERLSRQYGLDVWYVNVPMLAPYLMMARDYGQLDLGFLLLAHSAGSEAWLRQWTGVAPWLTERDVLLAGTHSVKKALLQVSPQFESAVEVPPGITVSEHRASGSATGTHLLAVGVDEGKNVEALLDCFAAVRKLVPSAQLTLLGEFGVRAAAAATALSTAARRDGVSTAPPSSLMESWARTVAFSFSKLFAAPSAGESLDALEAAEVERARLRVMVLVEERGLQEAVTFSVPATEEARDGYFAGADLLVDFSTDPGETMGFHLLQAKACGLPVVCSRWNGFGELVETDGDGRLVDVVWAEESPCPVVDVAGAVDAIVHLLRDGEKRTSMSQRAMERLREYDNERVMPRVTTALQEAGDRDVEWHRLVLWAEQCAVEEGAEANGPLNPVEHSLFSRTDMEMRCSVANAVHLLAVTPLHQLGHVYNLPNLEALGWLDESPLSVLTGGTKVPLQAWYGKVRKIIGHYAGRAPVDLSAE</sequence>
<dbReference type="CDD" id="cd03801">
    <property type="entry name" value="GT4_PimA-like"/>
    <property type="match status" value="1"/>
</dbReference>
<keyword evidence="3" id="KW-1185">Reference proteome</keyword>
<dbReference type="Pfam" id="PF00534">
    <property type="entry name" value="Glycos_transf_1"/>
    <property type="match status" value="1"/>
</dbReference>
<dbReference type="EMBL" id="JAEQNB010000002">
    <property type="protein sequence ID" value="MBL0386503.1"/>
    <property type="molecule type" value="Genomic_DNA"/>
</dbReference>
<evidence type="ECO:0000313" key="2">
    <source>
        <dbReference type="EMBL" id="MBL0386503.1"/>
    </source>
</evidence>
<comment type="caution">
    <text evidence="2">The sequence shown here is derived from an EMBL/GenBank/DDBJ whole genome shotgun (WGS) entry which is preliminary data.</text>
</comment>
<accession>A0ABS1JA60</accession>
<dbReference type="PANTHER" id="PTHR12526:SF637">
    <property type="entry name" value="GLYCOSYLTRANSFERASE EPSF-RELATED"/>
    <property type="match status" value="1"/>
</dbReference>